<keyword evidence="1 2" id="KW-0732">Signal</keyword>
<protein>
    <recommendedName>
        <fullName evidence="3">Glycosyl hydrolase-like 10 domain-containing protein</fullName>
    </recommendedName>
</protein>
<dbReference type="InterPro" id="IPR017853">
    <property type="entry name" value="GH"/>
</dbReference>
<evidence type="ECO:0000259" key="3">
    <source>
        <dbReference type="Pfam" id="PF02638"/>
    </source>
</evidence>
<evidence type="ECO:0000256" key="2">
    <source>
        <dbReference type="SAM" id="SignalP"/>
    </source>
</evidence>
<dbReference type="Gene3D" id="3.20.20.80">
    <property type="entry name" value="Glycosidases"/>
    <property type="match status" value="1"/>
</dbReference>
<sequence length="566" mass="64509">MYSKISILLLLAFMSISSMAQTVRNNYPNFQSPKRETRAVWLTTFANLDWPKTYATSPENIERQKQELITLLDQYQQANINTVLLQTRVRAATIYPSAIEPWDKCITGKEGKAPSNGYDPLKFVVDECHKRGMAIHAWIASMPAGSKHSLGARMLVQKGFKLRYLSTGAYLNPADSQVPNYLAQICGEVVRNYDVDGIHLDYIRYPDGWSSPTGRYGDTRDDRRAQITNIVRAIHDQVKAIKPWVKMSCSPIGKYADLNHYSSKNYNGRDRLSQESQEWLRQGLMDQLYPMQYFRGTNYYPFLADWEENKHAKEIVSGIGTYFLDPREGNWKLNEVKRQMNVSRDLGIGHAHFRSAFLTNNKQGILDFEQQFNAYPALPQALESKQQTVAAPSYCKDNDLIMSEDSNTKLLAWEGISPYYNIYASKTFPVDITKAENMVYAKFSGKMLTLKNPYQQHNIHYAITAIDRFDNESIALQERSRTTTSAHSAMLSNDGITLELPCKMVAFKARYYTVETLQGNIVRQLSGTLKGNTVSIIGLPNGMYKLKAMYPHSKFASNIGFFFVNN</sequence>
<dbReference type="OrthoDB" id="9773203at2"/>
<name>A0A096AFG5_9BACT</name>
<feature type="chain" id="PRO_5001915284" description="Glycosyl hydrolase-like 10 domain-containing protein" evidence="2">
    <location>
        <begin position="21"/>
        <end position="566"/>
    </location>
</feature>
<dbReference type="Pfam" id="PF02638">
    <property type="entry name" value="GHL10"/>
    <property type="match status" value="1"/>
</dbReference>
<dbReference type="PANTHER" id="PTHR43405:SF1">
    <property type="entry name" value="GLYCOSYL HYDROLASE DIGH"/>
    <property type="match status" value="1"/>
</dbReference>
<organism evidence="4 5">
    <name type="scientific">Prevotella bivia DNF00320</name>
    <dbReference type="NCBI Taxonomy" id="1401068"/>
    <lineage>
        <taxon>Bacteria</taxon>
        <taxon>Pseudomonadati</taxon>
        <taxon>Bacteroidota</taxon>
        <taxon>Bacteroidia</taxon>
        <taxon>Bacteroidales</taxon>
        <taxon>Prevotellaceae</taxon>
        <taxon>Prevotella</taxon>
    </lineage>
</organism>
<proteinExistence type="predicted"/>
<accession>A0A096AFG5</accession>
<dbReference type="InterPro" id="IPR003790">
    <property type="entry name" value="GHL10"/>
</dbReference>
<dbReference type="EMBL" id="JRNQ01000005">
    <property type="protein sequence ID" value="KGF45660.1"/>
    <property type="molecule type" value="Genomic_DNA"/>
</dbReference>
<gene>
    <name evidence="4" type="ORF">HMPREF0647_01805</name>
</gene>
<dbReference type="Proteomes" id="UP000029525">
    <property type="component" value="Unassembled WGS sequence"/>
</dbReference>
<reference evidence="4 5" key="1">
    <citation type="submission" date="2014-07" db="EMBL/GenBank/DDBJ databases">
        <authorList>
            <person name="McCorrison J."/>
            <person name="Sanka R."/>
            <person name="Torralba M."/>
            <person name="Gillis M."/>
            <person name="Haft D.H."/>
            <person name="Methe B."/>
            <person name="Sutton G."/>
            <person name="Nelson K.E."/>
        </authorList>
    </citation>
    <scope>NUCLEOTIDE SEQUENCE [LARGE SCALE GENOMIC DNA]</scope>
    <source>
        <strain evidence="4 5">DNF00320</strain>
    </source>
</reference>
<comment type="caution">
    <text evidence="4">The sequence shown here is derived from an EMBL/GenBank/DDBJ whole genome shotgun (WGS) entry which is preliminary data.</text>
</comment>
<evidence type="ECO:0000313" key="5">
    <source>
        <dbReference type="Proteomes" id="UP000029525"/>
    </source>
</evidence>
<feature type="domain" description="Glycosyl hydrolase-like 10" evidence="3">
    <location>
        <begin position="37"/>
        <end position="312"/>
    </location>
</feature>
<dbReference type="PANTHER" id="PTHR43405">
    <property type="entry name" value="GLYCOSYL HYDROLASE DIGH"/>
    <property type="match status" value="1"/>
</dbReference>
<evidence type="ECO:0000256" key="1">
    <source>
        <dbReference type="ARBA" id="ARBA00022729"/>
    </source>
</evidence>
<dbReference type="AlphaFoldDB" id="A0A096AFG5"/>
<dbReference type="InterPro" id="IPR052177">
    <property type="entry name" value="Divisome_Glycosyl_Hydrolase"/>
</dbReference>
<evidence type="ECO:0000313" key="4">
    <source>
        <dbReference type="EMBL" id="KGF45660.1"/>
    </source>
</evidence>
<dbReference type="RefSeq" id="WP_036866023.1">
    <property type="nucleotide sequence ID" value="NZ_JRNQ01000005.1"/>
</dbReference>
<dbReference type="SUPFAM" id="SSF51445">
    <property type="entry name" value="(Trans)glycosidases"/>
    <property type="match status" value="1"/>
</dbReference>
<feature type="signal peptide" evidence="2">
    <location>
        <begin position="1"/>
        <end position="20"/>
    </location>
</feature>